<organism evidence="2 3">
    <name type="scientific">Portunus trituberculatus</name>
    <name type="common">Swimming crab</name>
    <name type="synonym">Neptunus trituberculatus</name>
    <dbReference type="NCBI Taxonomy" id="210409"/>
    <lineage>
        <taxon>Eukaryota</taxon>
        <taxon>Metazoa</taxon>
        <taxon>Ecdysozoa</taxon>
        <taxon>Arthropoda</taxon>
        <taxon>Crustacea</taxon>
        <taxon>Multicrustacea</taxon>
        <taxon>Malacostraca</taxon>
        <taxon>Eumalacostraca</taxon>
        <taxon>Eucarida</taxon>
        <taxon>Decapoda</taxon>
        <taxon>Pleocyemata</taxon>
        <taxon>Brachyura</taxon>
        <taxon>Eubrachyura</taxon>
        <taxon>Portunoidea</taxon>
        <taxon>Portunidae</taxon>
        <taxon>Portuninae</taxon>
        <taxon>Portunus</taxon>
    </lineage>
</organism>
<accession>A0A5B7DX00</accession>
<feature type="region of interest" description="Disordered" evidence="1">
    <location>
        <begin position="56"/>
        <end position="87"/>
    </location>
</feature>
<sequence length="207" mass="23088">MTSMVGFKVVTVPDAKEPTTSNFVGAAKIMFPVPELICAGEGRQQNTWNQVLGKENWHSKEPPKQPHQAHAPQCSKPQRPPSLSQYAGTTDMETANMEGKVMGALSHIPRYSLHKKVCTKLDCKYPHIKGNKRNQPAQEVPQQPNRHHPGPHTREELAENNNRLATRRQGGDASITSQQDQLQKMLACLMNKIETPEPKGKRCCSSH</sequence>
<evidence type="ECO:0000313" key="2">
    <source>
        <dbReference type="EMBL" id="MPC25324.1"/>
    </source>
</evidence>
<comment type="caution">
    <text evidence="2">The sequence shown here is derived from an EMBL/GenBank/DDBJ whole genome shotgun (WGS) entry which is preliminary data.</text>
</comment>
<gene>
    <name evidence="2" type="ORF">E2C01_018429</name>
</gene>
<protein>
    <submittedName>
        <fullName evidence="2">Uncharacterized protein</fullName>
    </submittedName>
</protein>
<proteinExistence type="predicted"/>
<feature type="compositionally biased region" description="Polar residues" evidence="1">
    <location>
        <begin position="133"/>
        <end position="144"/>
    </location>
</feature>
<name>A0A5B7DX00_PORTR</name>
<reference evidence="2 3" key="1">
    <citation type="submission" date="2019-05" db="EMBL/GenBank/DDBJ databases">
        <title>Another draft genome of Portunus trituberculatus and its Hox gene families provides insights of decapod evolution.</title>
        <authorList>
            <person name="Jeong J.-H."/>
            <person name="Song I."/>
            <person name="Kim S."/>
            <person name="Choi T."/>
            <person name="Kim D."/>
            <person name="Ryu S."/>
            <person name="Kim W."/>
        </authorList>
    </citation>
    <scope>NUCLEOTIDE SEQUENCE [LARGE SCALE GENOMIC DNA]</scope>
    <source>
        <tissue evidence="2">Muscle</tissue>
    </source>
</reference>
<keyword evidence="3" id="KW-1185">Reference proteome</keyword>
<feature type="region of interest" description="Disordered" evidence="1">
    <location>
        <begin position="129"/>
        <end position="155"/>
    </location>
</feature>
<dbReference type="Proteomes" id="UP000324222">
    <property type="component" value="Unassembled WGS sequence"/>
</dbReference>
<dbReference type="EMBL" id="VSRR010001447">
    <property type="protein sequence ID" value="MPC25324.1"/>
    <property type="molecule type" value="Genomic_DNA"/>
</dbReference>
<evidence type="ECO:0000256" key="1">
    <source>
        <dbReference type="SAM" id="MobiDB-lite"/>
    </source>
</evidence>
<evidence type="ECO:0000313" key="3">
    <source>
        <dbReference type="Proteomes" id="UP000324222"/>
    </source>
</evidence>
<dbReference type="AlphaFoldDB" id="A0A5B7DX00"/>